<sequence>MSHLSFYQLFCILRHHRRISERRDAIFESNKTAKWLLGFMMTFMVLYLLMFAVMLSLGANASSRYTAVEFIMGASPIIIMLDFWGRFVVQHTPVQLIRPYILLPIPRFVCIDTFLINSLLSWGNLLWFVLLVPFCLMSVIFGYGPFPALSLLLLYYLLFLADSQWYSIARTLIISHPLWWLLPMGVTALVALPLLLGNWASFFRFYAHTGTGLEHGNIIPHVVVLALLTTLFMINRRLQYQQVWKELGRQQTSTLKHVSRFSFLEHFDVLGEYIKIEIKSLLRNRNPRKSFLIATAVVIFISFIIVLTDVYDTATMTNFWCFYNFAIFGVVLLIKIMGYEGNYMDLLMIHHEELLKLLTAKYYFFCSLLLLPFVLMLPMVFVGKWSILMLLSYAAFTAGFQYCLLMQAAVYNNKSIPMNENFVGKGGIETNYIQIVGEILAFLVPMVIISVLELVVSPVYAWLVMMAIGLGFISTHRWWLRSIYRRMMLRRYANLESFRK</sequence>
<dbReference type="EMBL" id="JBHLZF010000002">
    <property type="protein sequence ID" value="MFB9897601.1"/>
    <property type="molecule type" value="Genomic_DNA"/>
</dbReference>
<dbReference type="Proteomes" id="UP001589688">
    <property type="component" value="Unassembled WGS sequence"/>
</dbReference>
<feature type="transmembrane region" description="Helical" evidence="1">
    <location>
        <begin position="35"/>
        <end position="58"/>
    </location>
</feature>
<evidence type="ECO:0000313" key="3">
    <source>
        <dbReference type="Proteomes" id="UP001589688"/>
    </source>
</evidence>
<dbReference type="Pfam" id="PF18940">
    <property type="entry name" value="DUF5687"/>
    <property type="match status" value="1"/>
</dbReference>
<name>A0ABV5ZJN9_9BACT</name>
<evidence type="ECO:0000313" key="2">
    <source>
        <dbReference type="EMBL" id="MFB9897601.1"/>
    </source>
</evidence>
<feature type="transmembrane region" description="Helical" evidence="1">
    <location>
        <begin position="218"/>
        <end position="235"/>
    </location>
</feature>
<gene>
    <name evidence="2" type="ORF">ACFFK8_07275</name>
</gene>
<feature type="transmembrane region" description="Helical" evidence="1">
    <location>
        <begin position="101"/>
        <end position="120"/>
    </location>
</feature>
<feature type="transmembrane region" description="Helical" evidence="1">
    <location>
        <begin position="178"/>
        <end position="198"/>
    </location>
</feature>
<dbReference type="InterPro" id="IPR043742">
    <property type="entry name" value="DUF5687"/>
</dbReference>
<protein>
    <submittedName>
        <fullName evidence="2">DUF5687 family protein</fullName>
    </submittedName>
</protein>
<keyword evidence="1" id="KW-0812">Transmembrane</keyword>
<feature type="transmembrane region" description="Helical" evidence="1">
    <location>
        <begin position="70"/>
        <end position="89"/>
    </location>
</feature>
<organism evidence="2 3">
    <name type="scientific">Hallella seregens ATCC 51272</name>
    <dbReference type="NCBI Taxonomy" id="1336250"/>
    <lineage>
        <taxon>Bacteria</taxon>
        <taxon>Pseudomonadati</taxon>
        <taxon>Bacteroidota</taxon>
        <taxon>Bacteroidia</taxon>
        <taxon>Bacteroidales</taxon>
        <taxon>Prevotellaceae</taxon>
        <taxon>Hallella</taxon>
    </lineage>
</organism>
<feature type="transmembrane region" description="Helical" evidence="1">
    <location>
        <begin position="126"/>
        <end position="157"/>
    </location>
</feature>
<keyword evidence="3" id="KW-1185">Reference proteome</keyword>
<feature type="transmembrane region" description="Helical" evidence="1">
    <location>
        <begin position="387"/>
        <end position="411"/>
    </location>
</feature>
<feature type="transmembrane region" description="Helical" evidence="1">
    <location>
        <begin position="360"/>
        <end position="381"/>
    </location>
</feature>
<keyword evidence="1" id="KW-1133">Transmembrane helix</keyword>
<feature type="transmembrane region" description="Helical" evidence="1">
    <location>
        <begin position="291"/>
        <end position="311"/>
    </location>
</feature>
<feature type="transmembrane region" description="Helical" evidence="1">
    <location>
        <begin position="317"/>
        <end position="339"/>
    </location>
</feature>
<comment type="caution">
    <text evidence="2">The sequence shown here is derived from an EMBL/GenBank/DDBJ whole genome shotgun (WGS) entry which is preliminary data.</text>
</comment>
<reference evidence="2 3" key="1">
    <citation type="submission" date="2024-09" db="EMBL/GenBank/DDBJ databases">
        <authorList>
            <person name="Sun Q."/>
            <person name="Mori K."/>
        </authorList>
    </citation>
    <scope>NUCLEOTIDE SEQUENCE [LARGE SCALE GENOMIC DNA]</scope>
    <source>
        <strain evidence="2 3">ATCC 51272</strain>
    </source>
</reference>
<feature type="transmembrane region" description="Helical" evidence="1">
    <location>
        <begin position="459"/>
        <end position="480"/>
    </location>
</feature>
<keyword evidence="1" id="KW-0472">Membrane</keyword>
<proteinExistence type="predicted"/>
<accession>A0ABV5ZJN9</accession>
<dbReference type="RefSeq" id="WP_027952292.1">
    <property type="nucleotide sequence ID" value="NZ_JADU01000016.1"/>
</dbReference>
<evidence type="ECO:0000256" key="1">
    <source>
        <dbReference type="SAM" id="Phobius"/>
    </source>
</evidence>
<feature type="transmembrane region" description="Helical" evidence="1">
    <location>
        <begin position="432"/>
        <end position="453"/>
    </location>
</feature>